<evidence type="ECO:0000313" key="2">
    <source>
        <dbReference type="Proteomes" id="UP000182573"/>
    </source>
</evidence>
<organism evidence="1 2">
    <name type="scientific">Haloarcula vallismortis</name>
    <name type="common">Halobacterium vallismortis</name>
    <dbReference type="NCBI Taxonomy" id="28442"/>
    <lineage>
        <taxon>Archaea</taxon>
        <taxon>Methanobacteriati</taxon>
        <taxon>Methanobacteriota</taxon>
        <taxon>Stenosarchaea group</taxon>
        <taxon>Halobacteria</taxon>
        <taxon>Halobacteriales</taxon>
        <taxon>Haloarculaceae</taxon>
        <taxon>Haloarcula</taxon>
    </lineage>
</organism>
<dbReference type="Proteomes" id="UP000182573">
    <property type="component" value="Unassembled WGS sequence"/>
</dbReference>
<dbReference type="AlphaFoldDB" id="A0A1H2T5C1"/>
<name>A0A1H2T5C1_HALVA</name>
<dbReference type="InterPro" id="IPR012426">
    <property type="entry name" value="SepF_arc"/>
</dbReference>
<protein>
    <recommendedName>
        <fullName evidence="3">Cell division protein SepF</fullName>
    </recommendedName>
</protein>
<sequence>MDEKLKRVAHAVSDMGLMSKILGESGSSRNTEDYVELDANEFEMTGTELERQVRIARISDKQDVIDIKDAVYDGDVVVADITRHSTQDRTMEHISDELKQVANEVGGDIVQKDDDQLIITPAGVGISRERLGR</sequence>
<reference evidence="1 2" key="1">
    <citation type="submission" date="2016-10" db="EMBL/GenBank/DDBJ databases">
        <authorList>
            <person name="de Groot N.N."/>
        </authorList>
    </citation>
    <scope>NUCLEOTIDE SEQUENCE [LARGE SCALE GENOMIC DNA]</scope>
    <source>
        <strain evidence="1 2">DSM 3756</strain>
    </source>
</reference>
<dbReference type="InterPro" id="IPR038594">
    <property type="entry name" value="SepF-like_sf"/>
</dbReference>
<dbReference type="PIRSF" id="PIRSF019313">
    <property type="entry name" value="UCP019313"/>
    <property type="match status" value="1"/>
</dbReference>
<evidence type="ECO:0000313" key="1">
    <source>
        <dbReference type="EMBL" id="SDW39072.1"/>
    </source>
</evidence>
<gene>
    <name evidence="1" type="ORF">SAMN05443574_10363</name>
</gene>
<accession>A0A1H2T5C1</accession>
<dbReference type="EMBL" id="FNOF01000003">
    <property type="protein sequence ID" value="SDW39072.1"/>
    <property type="molecule type" value="Genomic_DNA"/>
</dbReference>
<evidence type="ECO:0008006" key="3">
    <source>
        <dbReference type="Google" id="ProtNLM"/>
    </source>
</evidence>
<dbReference type="STRING" id="28442.SAMN05443574_10363"/>
<dbReference type="InterPro" id="IPR007561">
    <property type="entry name" value="Cell_div_SepF/SepF-rel"/>
</dbReference>
<proteinExistence type="predicted"/>
<dbReference type="Gene3D" id="3.30.110.150">
    <property type="entry name" value="SepF-like protein"/>
    <property type="match status" value="1"/>
</dbReference>
<dbReference type="Pfam" id="PF04472">
    <property type="entry name" value="SepF"/>
    <property type="match status" value="1"/>
</dbReference>